<name>A0A2S6IQK5_9FLAO</name>
<dbReference type="RefSeq" id="WP_104514005.1">
    <property type="nucleotide sequence ID" value="NZ_MQVW01000022.1"/>
</dbReference>
<dbReference type="AlphaFoldDB" id="A0A2S6IQK5"/>
<evidence type="ECO:0000313" key="2">
    <source>
        <dbReference type="Proteomes" id="UP000239002"/>
    </source>
</evidence>
<organism evidence="1 2">
    <name type="scientific">Nonlabens xylanidelens</name>
    <dbReference type="NCBI Taxonomy" id="191564"/>
    <lineage>
        <taxon>Bacteria</taxon>
        <taxon>Pseudomonadati</taxon>
        <taxon>Bacteroidota</taxon>
        <taxon>Flavobacteriia</taxon>
        <taxon>Flavobacteriales</taxon>
        <taxon>Flavobacteriaceae</taxon>
        <taxon>Nonlabens</taxon>
    </lineage>
</organism>
<sequence length="82" mass="9292">MILSEFNGFQYPAIEYQRLAWSGAMRESDAFQQLDGMKQIIFTDGKFPLFQAESNIANRAEEGVIDRNTGINETPRGTNNCQ</sequence>
<dbReference type="Proteomes" id="UP000239002">
    <property type="component" value="Unassembled WGS sequence"/>
</dbReference>
<protein>
    <submittedName>
        <fullName evidence="1">Uncharacterized protein</fullName>
    </submittedName>
</protein>
<keyword evidence="2" id="KW-1185">Reference proteome</keyword>
<evidence type="ECO:0000313" key="1">
    <source>
        <dbReference type="EMBL" id="PPK96445.1"/>
    </source>
</evidence>
<dbReference type="EMBL" id="PTJE01000001">
    <property type="protein sequence ID" value="PPK96445.1"/>
    <property type="molecule type" value="Genomic_DNA"/>
</dbReference>
<dbReference type="OrthoDB" id="1144773at2"/>
<comment type="caution">
    <text evidence="1">The sequence shown here is derived from an EMBL/GenBank/DDBJ whole genome shotgun (WGS) entry which is preliminary data.</text>
</comment>
<reference evidence="1 2" key="1">
    <citation type="submission" date="2018-02" db="EMBL/GenBank/DDBJ databases">
        <title>Genomic Encyclopedia of Archaeal and Bacterial Type Strains, Phase II (KMG-II): from individual species to whole genera.</title>
        <authorList>
            <person name="Goeker M."/>
        </authorList>
    </citation>
    <scope>NUCLEOTIDE SEQUENCE [LARGE SCALE GENOMIC DNA]</scope>
    <source>
        <strain evidence="1 2">DSM 16809</strain>
    </source>
</reference>
<gene>
    <name evidence="1" type="ORF">LY01_00265</name>
</gene>
<proteinExistence type="predicted"/>
<accession>A0A2S6IQK5</accession>